<accession>A0A9Q0RAC9</accession>
<dbReference type="InterPro" id="IPR017455">
    <property type="entry name" value="Znf_FYVE-rel"/>
</dbReference>
<name>A0A9Q0RAC9_ANAIG</name>
<organism evidence="7 8">
    <name type="scientific">Anaeramoeba ignava</name>
    <name type="common">Anaerobic marine amoeba</name>
    <dbReference type="NCBI Taxonomy" id="1746090"/>
    <lineage>
        <taxon>Eukaryota</taxon>
        <taxon>Metamonada</taxon>
        <taxon>Anaeramoebidae</taxon>
        <taxon>Anaeramoeba</taxon>
    </lineage>
</organism>
<dbReference type="Gene3D" id="1.25.10.10">
    <property type="entry name" value="Leucine-rich Repeat Variant"/>
    <property type="match status" value="1"/>
</dbReference>
<dbReference type="Proteomes" id="UP001149090">
    <property type="component" value="Unassembled WGS sequence"/>
</dbReference>
<dbReference type="Pfam" id="PF02985">
    <property type="entry name" value="HEAT"/>
    <property type="match status" value="1"/>
</dbReference>
<evidence type="ECO:0000259" key="6">
    <source>
        <dbReference type="PROSITE" id="PS50178"/>
    </source>
</evidence>
<evidence type="ECO:0000256" key="3">
    <source>
        <dbReference type="ARBA" id="ARBA00022771"/>
    </source>
</evidence>
<reference evidence="7" key="1">
    <citation type="submission" date="2022-10" db="EMBL/GenBank/DDBJ databases">
        <title>Novel sulphate-reducing endosymbionts in the free-living metamonad Anaeramoeba.</title>
        <authorList>
            <person name="Jerlstrom-Hultqvist J."/>
            <person name="Cepicka I."/>
            <person name="Gallot-Lavallee L."/>
            <person name="Salas-Leiva D."/>
            <person name="Curtis B.A."/>
            <person name="Zahonova K."/>
            <person name="Pipaliya S."/>
            <person name="Dacks J."/>
            <person name="Roger A.J."/>
        </authorList>
    </citation>
    <scope>NUCLEOTIDE SEQUENCE</scope>
    <source>
        <strain evidence="7">BMAN</strain>
    </source>
</reference>
<dbReference type="PANTHER" id="PTHR23164">
    <property type="entry name" value="EARLY ENDOSOME ANTIGEN 1"/>
    <property type="match status" value="1"/>
</dbReference>
<dbReference type="InterPro" id="IPR000225">
    <property type="entry name" value="Armadillo"/>
</dbReference>
<evidence type="ECO:0000256" key="2">
    <source>
        <dbReference type="ARBA" id="ARBA00022737"/>
    </source>
</evidence>
<dbReference type="SUPFAM" id="SSF48371">
    <property type="entry name" value="ARM repeat"/>
    <property type="match status" value="1"/>
</dbReference>
<dbReference type="OrthoDB" id="660555at2759"/>
<dbReference type="InterPro" id="IPR000357">
    <property type="entry name" value="HEAT"/>
</dbReference>
<evidence type="ECO:0000313" key="7">
    <source>
        <dbReference type="EMBL" id="KAJ5072358.1"/>
    </source>
</evidence>
<evidence type="ECO:0000256" key="1">
    <source>
        <dbReference type="ARBA" id="ARBA00022723"/>
    </source>
</evidence>
<dbReference type="InterPro" id="IPR011989">
    <property type="entry name" value="ARM-like"/>
</dbReference>
<keyword evidence="1" id="KW-0479">Metal-binding</keyword>
<dbReference type="Gene3D" id="3.30.40.10">
    <property type="entry name" value="Zinc/RING finger domain, C3HC4 (zinc finger)"/>
    <property type="match status" value="1"/>
</dbReference>
<comment type="caution">
    <text evidence="7">The sequence shown here is derived from an EMBL/GenBank/DDBJ whole genome shotgun (WGS) entry which is preliminary data.</text>
</comment>
<protein>
    <submittedName>
        <fullName evidence="7">Vacuolar protein</fullName>
    </submittedName>
</protein>
<dbReference type="SMART" id="SM00185">
    <property type="entry name" value="ARM"/>
    <property type="match status" value="4"/>
</dbReference>
<dbReference type="PANTHER" id="PTHR23164:SF30">
    <property type="entry name" value="EARLY ENDOSOME ANTIGEN 1"/>
    <property type="match status" value="1"/>
</dbReference>
<keyword evidence="2" id="KW-0677">Repeat</keyword>
<dbReference type="InterPro" id="IPR013083">
    <property type="entry name" value="Znf_RING/FYVE/PHD"/>
</dbReference>
<keyword evidence="8" id="KW-1185">Reference proteome</keyword>
<sequence>MSSKNKDALRMYWEPDNTRSRCVSCGSSFSMIRRRHHCRQCGEIFCAECSPYKIPIKHLGYTKPVRVCKNCYDLEQEGISAKARLKDKLKTNVFEIVQSLNINHTYIENGDFSALFDKAENAKNKHDQVSATKALCFLSFEEKNHDGFILRDGLHKIARLLKLKKKKLRDNIGVIVLNLSMKKQYKEEIAKVVGFDPLIELLEDPNPKLQLLSLISLGDFASLAPAIADKVATSKVFETIFNKFPLSEIGHNDNLDRALTRLLAILSTADNGKIELKKKNPVALLLQLLQDQHVDVRLYAIEAIHNLCDFEVVRIQLTKSNGMKIFIDIATNQESWKLARYACRILAKLALHAPEEFVTFRGMNAIMSLLKSKDTEDNTLGVSTMSSLCMAIENVSTWMKPDILQILIELLKSNFPLVQRYALLVIANTACNDENRILLVCAGVLLPLTELINSTNEDVRMAATTARQLLSENGNITLPKATRLENSSNKV</sequence>
<gene>
    <name evidence="7" type="ORF">M0811_01372</name>
</gene>
<dbReference type="InterPro" id="IPR011011">
    <property type="entry name" value="Znf_FYVE_PHD"/>
</dbReference>
<evidence type="ECO:0000256" key="5">
    <source>
        <dbReference type="PROSITE-ProRule" id="PRU00091"/>
    </source>
</evidence>
<dbReference type="SMART" id="SM00064">
    <property type="entry name" value="FYVE"/>
    <property type="match status" value="1"/>
</dbReference>
<keyword evidence="3 5" id="KW-0863">Zinc-finger</keyword>
<dbReference type="SUPFAM" id="SSF57903">
    <property type="entry name" value="FYVE/PHD zinc finger"/>
    <property type="match status" value="1"/>
</dbReference>
<feature type="domain" description="FYVE-type" evidence="6">
    <location>
        <begin position="16"/>
        <end position="76"/>
    </location>
</feature>
<dbReference type="Pfam" id="PF01363">
    <property type="entry name" value="FYVE"/>
    <property type="match status" value="1"/>
</dbReference>
<dbReference type="EMBL" id="JAPDFW010000081">
    <property type="protein sequence ID" value="KAJ5072358.1"/>
    <property type="molecule type" value="Genomic_DNA"/>
</dbReference>
<evidence type="ECO:0000313" key="8">
    <source>
        <dbReference type="Proteomes" id="UP001149090"/>
    </source>
</evidence>
<evidence type="ECO:0000256" key="4">
    <source>
        <dbReference type="ARBA" id="ARBA00022833"/>
    </source>
</evidence>
<dbReference type="InterPro" id="IPR000306">
    <property type="entry name" value="Znf_FYVE"/>
</dbReference>
<dbReference type="GO" id="GO:0008270">
    <property type="term" value="F:zinc ion binding"/>
    <property type="evidence" value="ECO:0007669"/>
    <property type="project" value="UniProtKB-KW"/>
</dbReference>
<proteinExistence type="predicted"/>
<keyword evidence="4" id="KW-0862">Zinc</keyword>
<dbReference type="InterPro" id="IPR016024">
    <property type="entry name" value="ARM-type_fold"/>
</dbReference>
<dbReference type="AlphaFoldDB" id="A0A9Q0RAC9"/>
<dbReference type="PROSITE" id="PS50178">
    <property type="entry name" value="ZF_FYVE"/>
    <property type="match status" value="1"/>
</dbReference>